<feature type="chain" id="PRO_5008286883" evidence="1">
    <location>
        <begin position="21"/>
        <end position="143"/>
    </location>
</feature>
<feature type="signal peptide" evidence="1">
    <location>
        <begin position="1"/>
        <end position="20"/>
    </location>
</feature>
<evidence type="ECO:0000259" key="2">
    <source>
        <dbReference type="Pfam" id="PF03724"/>
    </source>
</evidence>
<comment type="caution">
    <text evidence="3">The sequence shown here is derived from an EMBL/GenBank/DDBJ whole genome shotgun (WGS) entry which is preliminary data.</text>
</comment>
<reference evidence="3 4" key="1">
    <citation type="submission" date="2016-06" db="EMBL/GenBank/DDBJ databases">
        <title>Draft genome sequence of Flavobacterium succinicans strain DD5b.</title>
        <authorList>
            <person name="Poehlein A."/>
            <person name="Daniel R."/>
            <person name="Simeonova D.D."/>
        </authorList>
    </citation>
    <scope>NUCLEOTIDE SEQUENCE [LARGE SCALE GENOMIC DNA]</scope>
    <source>
        <strain evidence="3 4">DD5b</strain>
    </source>
</reference>
<proteinExistence type="predicted"/>
<feature type="domain" description="DUF306" evidence="2">
    <location>
        <begin position="31"/>
        <end position="141"/>
    </location>
</feature>
<organism evidence="3 4">
    <name type="scientific">Flavobacterium succinicans</name>
    <dbReference type="NCBI Taxonomy" id="29536"/>
    <lineage>
        <taxon>Bacteria</taxon>
        <taxon>Pseudomonadati</taxon>
        <taxon>Bacteroidota</taxon>
        <taxon>Flavobacteriia</taxon>
        <taxon>Flavobacteriales</taxon>
        <taxon>Flavobacteriaceae</taxon>
        <taxon>Flavobacterium</taxon>
    </lineage>
</organism>
<protein>
    <submittedName>
        <fullName evidence="3">META domain protein</fullName>
    </submittedName>
</protein>
<dbReference type="EMBL" id="JMTM01000035">
    <property type="protein sequence ID" value="OAZ04172.1"/>
    <property type="molecule type" value="Genomic_DNA"/>
</dbReference>
<dbReference type="PANTHER" id="PTHR35535">
    <property type="entry name" value="HEAT SHOCK PROTEIN HSLJ"/>
    <property type="match status" value="1"/>
</dbReference>
<keyword evidence="4" id="KW-1185">Reference proteome</keyword>
<evidence type="ECO:0000313" key="3">
    <source>
        <dbReference type="EMBL" id="OAZ04172.1"/>
    </source>
</evidence>
<dbReference type="Proteomes" id="UP000093807">
    <property type="component" value="Unassembled WGS sequence"/>
</dbReference>
<sequence length="143" mass="15828">MKKMNLLVVFIVLTLTACNATKNTTNSSNSLQGDWVLTYISGPRIAFEGLYPNEKPTIKFDVASKKVFGKNSCNNYSGMLNIDGNKISFKESKMAVTMMACPGNGESVYMDMLEKVDSYAVSEDGKELIMTGNGVRLLRFEKK</sequence>
<evidence type="ECO:0000313" key="4">
    <source>
        <dbReference type="Proteomes" id="UP000093807"/>
    </source>
</evidence>
<dbReference type="InterPro" id="IPR005184">
    <property type="entry name" value="DUF306_Meta_HslJ"/>
</dbReference>
<name>A0A199XRY3_9FLAO</name>
<dbReference type="InterPro" id="IPR053147">
    <property type="entry name" value="Hsp_HslJ-like"/>
</dbReference>
<dbReference type="Gene3D" id="2.40.128.270">
    <property type="match status" value="1"/>
</dbReference>
<dbReference type="PROSITE" id="PS51257">
    <property type="entry name" value="PROKAR_LIPOPROTEIN"/>
    <property type="match status" value="1"/>
</dbReference>
<dbReference type="Pfam" id="PF03724">
    <property type="entry name" value="META"/>
    <property type="match status" value="1"/>
</dbReference>
<dbReference type="PATRIC" id="fig|29536.5.peg.1227"/>
<dbReference type="PANTHER" id="PTHR35535:SF2">
    <property type="entry name" value="DUF306 DOMAIN-CONTAINING PROTEIN"/>
    <property type="match status" value="1"/>
</dbReference>
<accession>A0A199XRY3</accession>
<evidence type="ECO:0000256" key="1">
    <source>
        <dbReference type="SAM" id="SignalP"/>
    </source>
</evidence>
<dbReference type="InterPro" id="IPR038670">
    <property type="entry name" value="HslJ-like_sf"/>
</dbReference>
<keyword evidence="1" id="KW-0732">Signal</keyword>
<dbReference type="AlphaFoldDB" id="A0A199XRY3"/>
<dbReference type="RefSeq" id="WP_064715002.1">
    <property type="nucleotide sequence ID" value="NZ_JMTM01000035.1"/>
</dbReference>
<gene>
    <name evidence="3" type="ORF">FLB_11650</name>
</gene>
<dbReference type="OrthoDB" id="880459at2"/>